<dbReference type="EMBL" id="BTSY01000003">
    <property type="protein sequence ID" value="GMT20072.1"/>
    <property type="molecule type" value="Genomic_DNA"/>
</dbReference>
<sequence>SSRVVLSMLPLSFLLLLIVSLHDCIPPKGHNIVNYGVRRVVNGVNTTCMWFGTGPICYGECPPMFEEVDRQKKVQVDPDCGFWNGWDCPLVPEFGALCEGVMGTGKALCCLKKKA</sequence>
<reference evidence="2" key="1">
    <citation type="submission" date="2023-10" db="EMBL/GenBank/DDBJ databases">
        <title>Genome assembly of Pristionchus species.</title>
        <authorList>
            <person name="Yoshida K."/>
            <person name="Sommer R.J."/>
        </authorList>
    </citation>
    <scope>NUCLEOTIDE SEQUENCE</scope>
    <source>
        <strain evidence="2">RS5133</strain>
    </source>
</reference>
<dbReference type="AlphaFoldDB" id="A0AAV5VMZ5"/>
<evidence type="ECO:0008006" key="4">
    <source>
        <dbReference type="Google" id="ProtNLM"/>
    </source>
</evidence>
<proteinExistence type="predicted"/>
<feature type="chain" id="PRO_5043416971" description="Secreted protein" evidence="1">
    <location>
        <begin position="25"/>
        <end position="115"/>
    </location>
</feature>
<gene>
    <name evidence="2" type="ORF">PFISCL1PPCAC_11369</name>
</gene>
<feature type="signal peptide" evidence="1">
    <location>
        <begin position="1"/>
        <end position="24"/>
    </location>
</feature>
<name>A0AAV5VMZ5_9BILA</name>
<evidence type="ECO:0000313" key="3">
    <source>
        <dbReference type="Proteomes" id="UP001432322"/>
    </source>
</evidence>
<keyword evidence="3" id="KW-1185">Reference proteome</keyword>
<protein>
    <recommendedName>
        <fullName evidence="4">Secreted protein</fullName>
    </recommendedName>
</protein>
<dbReference type="Proteomes" id="UP001432322">
    <property type="component" value="Unassembled WGS sequence"/>
</dbReference>
<organism evidence="2 3">
    <name type="scientific">Pristionchus fissidentatus</name>
    <dbReference type="NCBI Taxonomy" id="1538716"/>
    <lineage>
        <taxon>Eukaryota</taxon>
        <taxon>Metazoa</taxon>
        <taxon>Ecdysozoa</taxon>
        <taxon>Nematoda</taxon>
        <taxon>Chromadorea</taxon>
        <taxon>Rhabditida</taxon>
        <taxon>Rhabditina</taxon>
        <taxon>Diplogasteromorpha</taxon>
        <taxon>Diplogasteroidea</taxon>
        <taxon>Neodiplogasteridae</taxon>
        <taxon>Pristionchus</taxon>
    </lineage>
</organism>
<comment type="caution">
    <text evidence="2">The sequence shown here is derived from an EMBL/GenBank/DDBJ whole genome shotgun (WGS) entry which is preliminary data.</text>
</comment>
<accession>A0AAV5VMZ5</accession>
<evidence type="ECO:0000313" key="2">
    <source>
        <dbReference type="EMBL" id="GMT20072.1"/>
    </source>
</evidence>
<feature type="non-terminal residue" evidence="2">
    <location>
        <position position="1"/>
    </location>
</feature>
<keyword evidence="1" id="KW-0732">Signal</keyword>
<evidence type="ECO:0000256" key="1">
    <source>
        <dbReference type="SAM" id="SignalP"/>
    </source>
</evidence>